<dbReference type="AlphaFoldDB" id="A0A8K0P5Q3"/>
<gene>
    <name evidence="1" type="ORF">J437_LFUL015117</name>
</gene>
<organism evidence="1 2">
    <name type="scientific">Ladona fulva</name>
    <name type="common">Scarce chaser dragonfly</name>
    <name type="synonym">Libellula fulva</name>
    <dbReference type="NCBI Taxonomy" id="123851"/>
    <lineage>
        <taxon>Eukaryota</taxon>
        <taxon>Metazoa</taxon>
        <taxon>Ecdysozoa</taxon>
        <taxon>Arthropoda</taxon>
        <taxon>Hexapoda</taxon>
        <taxon>Insecta</taxon>
        <taxon>Pterygota</taxon>
        <taxon>Palaeoptera</taxon>
        <taxon>Odonata</taxon>
        <taxon>Epiprocta</taxon>
        <taxon>Anisoptera</taxon>
        <taxon>Libelluloidea</taxon>
        <taxon>Libellulidae</taxon>
        <taxon>Ladona</taxon>
    </lineage>
</organism>
<dbReference type="OrthoDB" id="2155246at2759"/>
<accession>A0A8K0P5Q3</accession>
<sequence length="92" mass="10639">MASYGERKWARLGVTHEEARDLFSVGPDYTLAHCVSADLRICRGNTTVFKKYRDLGKLKYQNQEVGKVLALNKVFYLVTKQKAHWKPTYKAM</sequence>
<protein>
    <submittedName>
        <fullName evidence="1">Uncharacterized protein</fullName>
    </submittedName>
</protein>
<reference evidence="1" key="1">
    <citation type="submission" date="2013-04" db="EMBL/GenBank/DDBJ databases">
        <authorList>
            <person name="Qu J."/>
            <person name="Murali S.C."/>
            <person name="Bandaranaike D."/>
            <person name="Bellair M."/>
            <person name="Blankenburg K."/>
            <person name="Chao H."/>
            <person name="Dinh H."/>
            <person name="Doddapaneni H."/>
            <person name="Downs B."/>
            <person name="Dugan-Rocha S."/>
            <person name="Elkadiri S."/>
            <person name="Gnanaolivu R.D."/>
            <person name="Hernandez B."/>
            <person name="Javaid M."/>
            <person name="Jayaseelan J.C."/>
            <person name="Lee S."/>
            <person name="Li M."/>
            <person name="Ming W."/>
            <person name="Munidasa M."/>
            <person name="Muniz J."/>
            <person name="Nguyen L."/>
            <person name="Ongeri F."/>
            <person name="Osuji N."/>
            <person name="Pu L.-L."/>
            <person name="Puazo M."/>
            <person name="Qu C."/>
            <person name="Quiroz J."/>
            <person name="Raj R."/>
            <person name="Weissenberger G."/>
            <person name="Xin Y."/>
            <person name="Zou X."/>
            <person name="Han Y."/>
            <person name="Richards S."/>
            <person name="Worley K."/>
            <person name="Muzny D."/>
            <person name="Gibbs R."/>
        </authorList>
    </citation>
    <scope>NUCLEOTIDE SEQUENCE</scope>
    <source>
        <strain evidence="1">Sampled in the wild</strain>
    </source>
</reference>
<proteinExistence type="predicted"/>
<dbReference type="EMBL" id="KZ308580">
    <property type="protein sequence ID" value="KAG8231859.1"/>
    <property type="molecule type" value="Genomic_DNA"/>
</dbReference>
<evidence type="ECO:0000313" key="1">
    <source>
        <dbReference type="EMBL" id="KAG8231859.1"/>
    </source>
</evidence>
<keyword evidence="2" id="KW-1185">Reference proteome</keyword>
<dbReference type="Proteomes" id="UP000792457">
    <property type="component" value="Unassembled WGS sequence"/>
</dbReference>
<evidence type="ECO:0000313" key="2">
    <source>
        <dbReference type="Proteomes" id="UP000792457"/>
    </source>
</evidence>
<reference evidence="1" key="2">
    <citation type="submission" date="2017-10" db="EMBL/GenBank/DDBJ databases">
        <title>Ladona fulva Genome sequencing and assembly.</title>
        <authorList>
            <person name="Murali S."/>
            <person name="Richards S."/>
            <person name="Bandaranaike D."/>
            <person name="Bellair M."/>
            <person name="Blankenburg K."/>
            <person name="Chao H."/>
            <person name="Dinh H."/>
            <person name="Doddapaneni H."/>
            <person name="Dugan-Rocha S."/>
            <person name="Elkadiri S."/>
            <person name="Gnanaolivu R."/>
            <person name="Hernandez B."/>
            <person name="Skinner E."/>
            <person name="Javaid M."/>
            <person name="Lee S."/>
            <person name="Li M."/>
            <person name="Ming W."/>
            <person name="Munidasa M."/>
            <person name="Muniz J."/>
            <person name="Nguyen L."/>
            <person name="Hughes D."/>
            <person name="Osuji N."/>
            <person name="Pu L.-L."/>
            <person name="Puazo M."/>
            <person name="Qu C."/>
            <person name="Quiroz J."/>
            <person name="Raj R."/>
            <person name="Weissenberger G."/>
            <person name="Xin Y."/>
            <person name="Zou X."/>
            <person name="Han Y."/>
            <person name="Worley K."/>
            <person name="Muzny D."/>
            <person name="Gibbs R."/>
        </authorList>
    </citation>
    <scope>NUCLEOTIDE SEQUENCE</scope>
    <source>
        <strain evidence="1">Sampled in the wild</strain>
    </source>
</reference>
<name>A0A8K0P5Q3_LADFU</name>
<comment type="caution">
    <text evidence="1">The sequence shown here is derived from an EMBL/GenBank/DDBJ whole genome shotgun (WGS) entry which is preliminary data.</text>
</comment>